<organism evidence="3 4">
    <name type="scientific">Maridesulfovibrio salexigens (strain ATCC 14822 / DSM 2638 / NCIMB 8403 / VKM B-1763)</name>
    <name type="common">Desulfovibrio salexigens</name>
    <dbReference type="NCBI Taxonomy" id="526222"/>
    <lineage>
        <taxon>Bacteria</taxon>
        <taxon>Pseudomonadati</taxon>
        <taxon>Thermodesulfobacteriota</taxon>
        <taxon>Desulfovibrionia</taxon>
        <taxon>Desulfovibrionales</taxon>
        <taxon>Desulfovibrionaceae</taxon>
        <taxon>Maridesulfovibrio</taxon>
    </lineage>
</organism>
<feature type="compositionally biased region" description="Basic and acidic residues" evidence="1">
    <location>
        <begin position="785"/>
        <end position="796"/>
    </location>
</feature>
<dbReference type="InterPro" id="IPR011050">
    <property type="entry name" value="Pectin_lyase_fold/virulence"/>
</dbReference>
<dbReference type="SUPFAM" id="SSF48452">
    <property type="entry name" value="TPR-like"/>
    <property type="match status" value="1"/>
</dbReference>
<dbReference type="HOGENOM" id="CLU_367578_0_0_7"/>
<dbReference type="STRING" id="526222.Desal_2378"/>
<dbReference type="InterPro" id="IPR013783">
    <property type="entry name" value="Ig-like_fold"/>
</dbReference>
<evidence type="ECO:0000259" key="2">
    <source>
        <dbReference type="Pfam" id="PF13229"/>
    </source>
</evidence>
<dbReference type="Pfam" id="PF13229">
    <property type="entry name" value="Beta_helix"/>
    <property type="match status" value="1"/>
</dbReference>
<reference evidence="3 4" key="1">
    <citation type="submission" date="2009-06" db="EMBL/GenBank/DDBJ databases">
        <title>Complete sequence of Desulfovibrio salexigens DSM 2638.</title>
        <authorList>
            <consortium name="US DOE Joint Genome Institute"/>
            <person name="Lucas S."/>
            <person name="Copeland A."/>
            <person name="Lapidus A."/>
            <person name="Glavina del Rio T."/>
            <person name="Tice H."/>
            <person name="Bruce D."/>
            <person name="Goodwin L."/>
            <person name="Pitluck S."/>
            <person name="Munk A.C."/>
            <person name="Brettin T."/>
            <person name="Detter J.C."/>
            <person name="Han C."/>
            <person name="Tapia R."/>
            <person name="Larimer F."/>
            <person name="Land M."/>
            <person name="Hauser L."/>
            <person name="Kyrpides N."/>
            <person name="Anderson I."/>
            <person name="Wall J.D."/>
            <person name="Arkin A.P."/>
            <person name="Dehal P."/>
            <person name="Chivian D."/>
            <person name="Giles B."/>
            <person name="Hazen T.C."/>
        </authorList>
    </citation>
    <scope>NUCLEOTIDE SEQUENCE [LARGE SCALE GENOMIC DNA]</scope>
    <source>
        <strain evidence="4">ATCC 14822 / DSM 2638 / NCIMB 8403 / VKM B-1763</strain>
    </source>
</reference>
<dbReference type="EMBL" id="CP001649">
    <property type="protein sequence ID" value="ACS80434.1"/>
    <property type="molecule type" value="Genomic_DNA"/>
</dbReference>
<dbReference type="InterPro" id="IPR039448">
    <property type="entry name" value="Beta_helix"/>
</dbReference>
<dbReference type="OrthoDB" id="5439314at2"/>
<dbReference type="PROSITE" id="PS51257">
    <property type="entry name" value="PROKAR_LIPOPROTEIN"/>
    <property type="match status" value="1"/>
</dbReference>
<dbReference type="Gene3D" id="1.25.40.10">
    <property type="entry name" value="Tetratricopeptide repeat domain"/>
    <property type="match status" value="1"/>
</dbReference>
<dbReference type="InterPro" id="IPR011990">
    <property type="entry name" value="TPR-like_helical_dom_sf"/>
</dbReference>
<dbReference type="SUPFAM" id="SSF51126">
    <property type="entry name" value="Pectin lyase-like"/>
    <property type="match status" value="1"/>
</dbReference>
<dbReference type="InterPro" id="IPR012334">
    <property type="entry name" value="Pectin_lyas_fold"/>
</dbReference>
<dbReference type="AlphaFoldDB" id="C6BXC8"/>
<evidence type="ECO:0000313" key="4">
    <source>
        <dbReference type="Proteomes" id="UP000002601"/>
    </source>
</evidence>
<dbReference type="Gene3D" id="2.160.20.10">
    <property type="entry name" value="Single-stranded right-handed beta-helix, Pectin lyase-like"/>
    <property type="match status" value="1"/>
</dbReference>
<name>C6BXC8_MARSD</name>
<dbReference type="eggNOG" id="COG0457">
    <property type="taxonomic scope" value="Bacteria"/>
</dbReference>
<dbReference type="Gene3D" id="2.60.40.10">
    <property type="entry name" value="Immunoglobulins"/>
    <property type="match status" value="1"/>
</dbReference>
<dbReference type="KEGG" id="dsa:Desal_2378"/>
<accession>C6BXC8</accession>
<dbReference type="Gene3D" id="3.40.50.10610">
    <property type="entry name" value="ABC-type transport auxiliary lipoprotein component"/>
    <property type="match status" value="1"/>
</dbReference>
<dbReference type="Proteomes" id="UP000002601">
    <property type="component" value="Chromosome"/>
</dbReference>
<feature type="domain" description="Right handed beta helix" evidence="2">
    <location>
        <begin position="479"/>
        <end position="597"/>
    </location>
</feature>
<protein>
    <recommendedName>
        <fullName evidence="2">Right handed beta helix domain-containing protein</fullName>
    </recommendedName>
</protein>
<evidence type="ECO:0000256" key="1">
    <source>
        <dbReference type="SAM" id="MobiDB-lite"/>
    </source>
</evidence>
<feature type="region of interest" description="Disordered" evidence="1">
    <location>
        <begin position="771"/>
        <end position="796"/>
    </location>
</feature>
<sequence length="796" mass="87568">MINKHSSLIFLLLAAILLGGCFTKKTTQAVQYTEEEAIPYKIAVLPAEYIKHAENSTEHKSVLVLDDDRLFVADITRAAITNQLAGKGFMPLQKDVVDNTLAELGRDDGWRKMSDVELCKQLNADGIVKTDIYSADMIKAVAFDLFQLDAEVMMYNAAGTLVGKWRDSASKRRISVPTGVIGLAGTIVEEVFSDPIRRQMRMVVYDWAWNMAQVLPDCPKGPKLPEVIAVDTNVDNLLFGVGRRVAVRVDAEPGLKCSFSIGDFKKDIPLPQVSQGVYEGFYVVAEGDKAANEPLMVKMRKANGVDRLWIESGSLISLDGVLPPILETIEYQTGRDGVKLSWLVPSATDLEEFVVEKGNDPVGEFETVARIKTPEFVDTDVMQGTAVFYRVRIKDKAGNLSPLNGIHKVVMPQFDERELFGELSGMLVKGNYRIGFPVTVPEGSKFTIQSGTKIRFDNKGRIDVFGELESIGDISAPVRLESNSTLGIKVMSGGKALFSQCEFSGFSKAVTSAGGYTEIRSSSFGGGEYAVAVTETGNYDFKGLRVSGARQGLVLSAGNGSVVRSSITNCTQGIYFKGGSVEIKDNNIFDNERNIVAAGKLVVSGNYFGSASIEKLKLEGDVLVKSILDAPYPHGRKVVLIDDKEITPELREQKFAELKTLGVNAFHSQHYGDAYQALIQAVKMKDDRDIYLYLSYTLLALGDDVALSEILDEGISKFPYDVRLHQLNVRYLLNKGDIKQARQVLEKALLLSPADSNLLYMKDYLDHLAVPTESAPTDNDEEKASEDKIKDKNDEK</sequence>
<keyword evidence="4" id="KW-1185">Reference proteome</keyword>
<gene>
    <name evidence="3" type="ordered locus">Desal_2378</name>
</gene>
<evidence type="ECO:0000313" key="3">
    <source>
        <dbReference type="EMBL" id="ACS80434.1"/>
    </source>
</evidence>
<proteinExistence type="predicted"/>
<dbReference type="RefSeq" id="WP_015852250.1">
    <property type="nucleotide sequence ID" value="NC_012881.1"/>
</dbReference>